<dbReference type="RefSeq" id="WP_207683404.1">
    <property type="nucleotide sequence ID" value="NZ_CP061800.1"/>
</dbReference>
<keyword evidence="3" id="KW-0540">Nuclease</keyword>
<organism evidence="9 10">
    <name type="scientific">Desulfonema magnum</name>
    <dbReference type="NCBI Taxonomy" id="45655"/>
    <lineage>
        <taxon>Bacteria</taxon>
        <taxon>Pseudomonadati</taxon>
        <taxon>Thermodesulfobacteriota</taxon>
        <taxon>Desulfobacteria</taxon>
        <taxon>Desulfobacterales</taxon>
        <taxon>Desulfococcaceae</taxon>
        <taxon>Desulfonema</taxon>
    </lineage>
</organism>
<comment type="similarity">
    <text evidence="1">Belongs to the HicA mRNA interferase family.</text>
</comment>
<proteinExistence type="inferred from homology"/>
<evidence type="ECO:0000256" key="6">
    <source>
        <dbReference type="ARBA" id="ARBA00022884"/>
    </source>
</evidence>
<feature type="region of interest" description="Disordered" evidence="8">
    <location>
        <begin position="22"/>
        <end position="62"/>
    </location>
</feature>
<accession>A0A975BN87</accession>
<evidence type="ECO:0000256" key="8">
    <source>
        <dbReference type="SAM" id="MobiDB-lite"/>
    </source>
</evidence>
<gene>
    <name evidence="9" type="ORF">dnm_048660</name>
</gene>
<protein>
    <submittedName>
        <fullName evidence="9">Toxin-antitoxin system, toxin component, HicA-like</fullName>
    </submittedName>
</protein>
<evidence type="ECO:0000256" key="5">
    <source>
        <dbReference type="ARBA" id="ARBA00022801"/>
    </source>
</evidence>
<dbReference type="GO" id="GO:0003729">
    <property type="term" value="F:mRNA binding"/>
    <property type="evidence" value="ECO:0007669"/>
    <property type="project" value="InterPro"/>
</dbReference>
<keyword evidence="5" id="KW-0378">Hydrolase</keyword>
<dbReference type="Proteomes" id="UP000663722">
    <property type="component" value="Chromosome"/>
</dbReference>
<dbReference type="PANTHER" id="PTHR34873">
    <property type="entry name" value="SSR1766 PROTEIN"/>
    <property type="match status" value="1"/>
</dbReference>
<reference evidence="9" key="1">
    <citation type="journal article" date="2021" name="Microb. Physiol.">
        <title>Proteogenomic Insights into the Physiology of Marine, Sulfate-Reducing, Filamentous Desulfonema limicola and Desulfonema magnum.</title>
        <authorList>
            <person name="Schnaars V."/>
            <person name="Wohlbrand L."/>
            <person name="Scheve S."/>
            <person name="Hinrichs C."/>
            <person name="Reinhardt R."/>
            <person name="Rabus R."/>
        </authorList>
    </citation>
    <scope>NUCLEOTIDE SEQUENCE</scope>
    <source>
        <strain evidence="9">4be13</strain>
    </source>
</reference>
<dbReference type="AlphaFoldDB" id="A0A975BN87"/>
<dbReference type="PANTHER" id="PTHR34873:SF3">
    <property type="entry name" value="ADDICTION MODULE TOXIN, HICA FAMILY"/>
    <property type="match status" value="1"/>
</dbReference>
<evidence type="ECO:0000256" key="4">
    <source>
        <dbReference type="ARBA" id="ARBA00022759"/>
    </source>
</evidence>
<dbReference type="EMBL" id="CP061800">
    <property type="protein sequence ID" value="QTA88819.1"/>
    <property type="molecule type" value="Genomic_DNA"/>
</dbReference>
<keyword evidence="10" id="KW-1185">Reference proteome</keyword>
<keyword evidence="2" id="KW-1277">Toxin-antitoxin system</keyword>
<evidence type="ECO:0000313" key="9">
    <source>
        <dbReference type="EMBL" id="QTA88819.1"/>
    </source>
</evidence>
<keyword evidence="7" id="KW-0346">Stress response</keyword>
<dbReference type="SUPFAM" id="SSF54786">
    <property type="entry name" value="YcfA/nrd intein domain"/>
    <property type="match status" value="1"/>
</dbReference>
<keyword evidence="6" id="KW-0694">RNA-binding</keyword>
<evidence type="ECO:0000313" key="10">
    <source>
        <dbReference type="Proteomes" id="UP000663722"/>
    </source>
</evidence>
<dbReference type="Pfam" id="PF07927">
    <property type="entry name" value="HicA_toxin"/>
    <property type="match status" value="1"/>
</dbReference>
<name>A0A975BN87_9BACT</name>
<dbReference type="InterPro" id="IPR012933">
    <property type="entry name" value="HicA_mRNA_interferase"/>
</dbReference>
<evidence type="ECO:0000256" key="3">
    <source>
        <dbReference type="ARBA" id="ARBA00022722"/>
    </source>
</evidence>
<dbReference type="KEGG" id="dmm:dnm_048660"/>
<evidence type="ECO:0000256" key="2">
    <source>
        <dbReference type="ARBA" id="ARBA00022649"/>
    </source>
</evidence>
<sequence length="62" mass="7021">MKIRELLKLLKSDGWEMVRTRGSHRQFRHPEKTGKVTVSGHPGDDVRPGTLNSVLKQAGLDR</sequence>
<dbReference type="GO" id="GO:0004519">
    <property type="term" value="F:endonuclease activity"/>
    <property type="evidence" value="ECO:0007669"/>
    <property type="project" value="UniProtKB-KW"/>
</dbReference>
<dbReference type="InterPro" id="IPR038570">
    <property type="entry name" value="HicA_sf"/>
</dbReference>
<evidence type="ECO:0000256" key="7">
    <source>
        <dbReference type="ARBA" id="ARBA00023016"/>
    </source>
</evidence>
<evidence type="ECO:0000256" key="1">
    <source>
        <dbReference type="ARBA" id="ARBA00006620"/>
    </source>
</evidence>
<dbReference type="GO" id="GO:0016787">
    <property type="term" value="F:hydrolase activity"/>
    <property type="evidence" value="ECO:0007669"/>
    <property type="project" value="UniProtKB-KW"/>
</dbReference>
<dbReference type="Gene3D" id="3.30.920.30">
    <property type="entry name" value="Hypothetical protein"/>
    <property type="match status" value="1"/>
</dbReference>
<keyword evidence="4" id="KW-0255">Endonuclease</keyword>